<dbReference type="Proteomes" id="UP001046870">
    <property type="component" value="Chromosome 2"/>
</dbReference>
<keyword evidence="3" id="KW-1185">Reference proteome</keyword>
<sequence>MSRPRSRSPLHPYRPSSLYRRSPGRHEDRCYSSDRHQEASEFVPRDPRSVVDHAHWGGWDGTAPGRTAPRAELREECFPEPRRRARSPDQWRGFPPDYPRFSPPVDFEDHRGSPQPSFQLGYAERHRLSPKRRFHTPDGGEGRRAGSRDDHQRFPDDRARHSPRRFSREGSLVARYDPASPGWHRGGRSPGSEPTPGHTHSPRPKPGRSVWAEPCDLPGNVPNREAGFLGEFHRRSPYSERYRAEVVLLQFIPDQSGPGQRREDFSY</sequence>
<name>A0A9D3TJB7_MEGAT</name>
<organism evidence="2 3">
    <name type="scientific">Megalops atlanticus</name>
    <name type="common">Tarpon</name>
    <name type="synonym">Clupea gigantea</name>
    <dbReference type="NCBI Taxonomy" id="7932"/>
    <lineage>
        <taxon>Eukaryota</taxon>
        <taxon>Metazoa</taxon>
        <taxon>Chordata</taxon>
        <taxon>Craniata</taxon>
        <taxon>Vertebrata</taxon>
        <taxon>Euteleostomi</taxon>
        <taxon>Actinopterygii</taxon>
        <taxon>Neopterygii</taxon>
        <taxon>Teleostei</taxon>
        <taxon>Elopiformes</taxon>
        <taxon>Megalopidae</taxon>
        <taxon>Megalops</taxon>
    </lineage>
</organism>
<feature type="region of interest" description="Disordered" evidence="1">
    <location>
        <begin position="1"/>
        <end position="226"/>
    </location>
</feature>
<feature type="compositionally biased region" description="Basic and acidic residues" evidence="1">
    <location>
        <begin position="24"/>
        <end position="55"/>
    </location>
</feature>
<protein>
    <submittedName>
        <fullName evidence="2">Uncharacterized protein</fullName>
    </submittedName>
</protein>
<feature type="compositionally biased region" description="Basic and acidic residues" evidence="1">
    <location>
        <begin position="69"/>
        <end position="89"/>
    </location>
</feature>
<dbReference type="OrthoDB" id="9935637at2759"/>
<feature type="compositionally biased region" description="Basic and acidic residues" evidence="1">
    <location>
        <begin position="135"/>
        <end position="160"/>
    </location>
</feature>
<evidence type="ECO:0000313" key="3">
    <source>
        <dbReference type="Proteomes" id="UP001046870"/>
    </source>
</evidence>
<accession>A0A9D3TJB7</accession>
<dbReference type="AlphaFoldDB" id="A0A9D3TJB7"/>
<comment type="caution">
    <text evidence="2">The sequence shown here is derived from an EMBL/GenBank/DDBJ whole genome shotgun (WGS) entry which is preliminary data.</text>
</comment>
<dbReference type="EMBL" id="JAFDVH010000002">
    <property type="protein sequence ID" value="KAG7487309.1"/>
    <property type="molecule type" value="Genomic_DNA"/>
</dbReference>
<proteinExistence type="predicted"/>
<reference evidence="2" key="1">
    <citation type="submission" date="2021-01" db="EMBL/GenBank/DDBJ databases">
        <authorList>
            <person name="Zahm M."/>
            <person name="Roques C."/>
            <person name="Cabau C."/>
            <person name="Klopp C."/>
            <person name="Donnadieu C."/>
            <person name="Jouanno E."/>
            <person name="Lampietro C."/>
            <person name="Louis A."/>
            <person name="Herpin A."/>
            <person name="Echchiki A."/>
            <person name="Berthelot C."/>
            <person name="Parey E."/>
            <person name="Roest-Crollius H."/>
            <person name="Braasch I."/>
            <person name="Postlethwait J."/>
            <person name="Bobe J."/>
            <person name="Montfort J."/>
            <person name="Bouchez O."/>
            <person name="Begum T."/>
            <person name="Mejri S."/>
            <person name="Adams A."/>
            <person name="Chen W.-J."/>
            <person name="Guiguen Y."/>
        </authorList>
    </citation>
    <scope>NUCLEOTIDE SEQUENCE</scope>
    <source>
        <strain evidence="2">YG-15Mar2019-1</strain>
        <tissue evidence="2">Brain</tissue>
    </source>
</reference>
<evidence type="ECO:0000313" key="2">
    <source>
        <dbReference type="EMBL" id="KAG7487309.1"/>
    </source>
</evidence>
<gene>
    <name evidence="2" type="ORF">MATL_G00021950</name>
</gene>
<evidence type="ECO:0000256" key="1">
    <source>
        <dbReference type="SAM" id="MobiDB-lite"/>
    </source>
</evidence>